<comment type="caution">
    <text evidence="2">The sequence shown here is derived from an EMBL/GenBank/DDBJ whole genome shotgun (WGS) entry which is preliminary data.</text>
</comment>
<evidence type="ECO:0000313" key="3">
    <source>
        <dbReference type="Proteomes" id="UP000663828"/>
    </source>
</evidence>
<dbReference type="Proteomes" id="UP000663852">
    <property type="component" value="Unassembled WGS sequence"/>
</dbReference>
<evidence type="ECO:0000313" key="2">
    <source>
        <dbReference type="EMBL" id="CAF1656735.1"/>
    </source>
</evidence>
<dbReference type="Proteomes" id="UP000663828">
    <property type="component" value="Unassembled WGS sequence"/>
</dbReference>
<dbReference type="OrthoDB" id="10626815at2759"/>
<proteinExistence type="predicted"/>
<dbReference type="EMBL" id="CAJNOR010010796">
    <property type="protein sequence ID" value="CAF1656735.1"/>
    <property type="molecule type" value="Genomic_DNA"/>
</dbReference>
<name>A0A816F136_ADIRI</name>
<keyword evidence="3" id="KW-1185">Reference proteome</keyword>
<dbReference type="EMBL" id="CAJNOJ010000420">
    <property type="protein sequence ID" value="CAF1441761.1"/>
    <property type="molecule type" value="Genomic_DNA"/>
</dbReference>
<protein>
    <submittedName>
        <fullName evidence="2">Uncharacterized protein</fullName>
    </submittedName>
</protein>
<organism evidence="2 3">
    <name type="scientific">Adineta ricciae</name>
    <name type="common">Rotifer</name>
    <dbReference type="NCBI Taxonomy" id="249248"/>
    <lineage>
        <taxon>Eukaryota</taxon>
        <taxon>Metazoa</taxon>
        <taxon>Spiralia</taxon>
        <taxon>Gnathifera</taxon>
        <taxon>Rotifera</taxon>
        <taxon>Eurotatoria</taxon>
        <taxon>Bdelloidea</taxon>
        <taxon>Adinetida</taxon>
        <taxon>Adinetidae</taxon>
        <taxon>Adineta</taxon>
    </lineage>
</organism>
<evidence type="ECO:0000313" key="1">
    <source>
        <dbReference type="EMBL" id="CAF1441761.1"/>
    </source>
</evidence>
<sequence length="114" mass="13517">MDQNDVQHLDDEEQMPDWVIEIREGYRRDMEIFHQGVLELRGQLNQCLEGIARTNADLKRTHQLQVDTMARLRSVDAEIDLCKQKMDAYDQQLTVYREKIAACNEQVTLILWIR</sequence>
<gene>
    <name evidence="1" type="ORF">EDS130_LOCUS38923</name>
    <name evidence="2" type="ORF">XAT740_LOCUS56056</name>
</gene>
<accession>A0A816F136</accession>
<reference evidence="2" key="1">
    <citation type="submission" date="2021-02" db="EMBL/GenBank/DDBJ databases">
        <authorList>
            <person name="Nowell W R."/>
        </authorList>
    </citation>
    <scope>NUCLEOTIDE SEQUENCE</scope>
</reference>
<dbReference type="AlphaFoldDB" id="A0A816F136"/>